<evidence type="ECO:0000313" key="1">
    <source>
        <dbReference type="EMBL" id="CAJ0884619.1"/>
    </source>
</evidence>
<reference evidence="1" key="1">
    <citation type="submission" date="2023-07" db="EMBL/GenBank/DDBJ databases">
        <authorList>
            <person name="Pelsma A.J. K."/>
        </authorList>
    </citation>
    <scope>NUCLEOTIDE SEQUENCE</scope>
</reference>
<sequence length="84" mass="8944">MTQSTFASLEETGREQQSAALAYVTEAFAEAILAGIESDSFAHAALSAALRELVATYGEEAVATFTESLSDRIRAGEFTLSARH</sequence>
<name>A0AA48M6K1_9ZZZZ</name>
<proteinExistence type="predicted"/>
<dbReference type="EMBL" id="OY288114">
    <property type="protein sequence ID" value="CAJ0884619.1"/>
    <property type="molecule type" value="Genomic_DNA"/>
</dbReference>
<organism evidence="1">
    <name type="scientific">freshwater sediment metagenome</name>
    <dbReference type="NCBI Taxonomy" id="556182"/>
    <lineage>
        <taxon>unclassified sequences</taxon>
        <taxon>metagenomes</taxon>
        <taxon>ecological metagenomes</taxon>
    </lineage>
</organism>
<protein>
    <submittedName>
        <fullName evidence="1">Uncharacterized protein</fullName>
    </submittedName>
</protein>
<accession>A0AA48M6K1</accession>
<dbReference type="AlphaFoldDB" id="A0AA48M6K1"/>
<gene>
    <name evidence="1" type="ORF">AMST5_03540</name>
</gene>